<dbReference type="PANTHER" id="PTHR12128:SF67">
    <property type="entry name" value="BLR3884 PROTEIN"/>
    <property type="match status" value="1"/>
</dbReference>
<dbReference type="SMART" id="SM01130">
    <property type="entry name" value="DHDPS"/>
    <property type="match status" value="1"/>
</dbReference>
<keyword evidence="1 2" id="KW-0456">Lyase</keyword>
<dbReference type="PANTHER" id="PTHR12128">
    <property type="entry name" value="DIHYDRODIPICOLINATE SYNTHASE"/>
    <property type="match status" value="1"/>
</dbReference>
<dbReference type="GO" id="GO:0047448">
    <property type="term" value="F:5-dehydro-4-deoxyglucarate dehydratase activity"/>
    <property type="evidence" value="ECO:0007669"/>
    <property type="project" value="UniProtKB-EC"/>
</dbReference>
<dbReference type="Pfam" id="PF00701">
    <property type="entry name" value="DHDPS"/>
    <property type="match status" value="1"/>
</dbReference>
<proteinExistence type="inferred from homology"/>
<dbReference type="EC" id="4.2.1.41" evidence="3"/>
<dbReference type="Proteomes" id="UP001589692">
    <property type="component" value="Unassembled WGS sequence"/>
</dbReference>
<dbReference type="EC" id="4.1.3.3" evidence="3"/>
<evidence type="ECO:0000256" key="2">
    <source>
        <dbReference type="PIRNR" id="PIRNR001365"/>
    </source>
</evidence>
<organism evidence="3 4">
    <name type="scientific">Rhizobium puerariae</name>
    <dbReference type="NCBI Taxonomy" id="1585791"/>
    <lineage>
        <taxon>Bacteria</taxon>
        <taxon>Pseudomonadati</taxon>
        <taxon>Pseudomonadota</taxon>
        <taxon>Alphaproteobacteria</taxon>
        <taxon>Hyphomicrobiales</taxon>
        <taxon>Rhizobiaceae</taxon>
        <taxon>Rhizobium/Agrobacterium group</taxon>
        <taxon>Rhizobium</taxon>
    </lineage>
</organism>
<dbReference type="SUPFAM" id="SSF51569">
    <property type="entry name" value="Aldolase"/>
    <property type="match status" value="1"/>
</dbReference>
<comment type="caution">
    <text evidence="3">The sequence shown here is derived from an EMBL/GenBank/DDBJ whole genome shotgun (WGS) entry which is preliminary data.</text>
</comment>
<comment type="similarity">
    <text evidence="2">Belongs to the DapA family.</text>
</comment>
<dbReference type="Gene3D" id="3.20.20.70">
    <property type="entry name" value="Aldolase class I"/>
    <property type="match status" value="1"/>
</dbReference>
<dbReference type="InterPro" id="IPR013785">
    <property type="entry name" value="Aldolase_TIM"/>
</dbReference>
<dbReference type="RefSeq" id="WP_377257694.1">
    <property type="nucleotide sequence ID" value="NZ_JBHMAA010000008.1"/>
</dbReference>
<protein>
    <submittedName>
        <fullName evidence="3">Dihydrodipicolinate synthase family protein</fullName>
        <ecNumber evidence="3">4.1.3.3</ecNumber>
        <ecNumber evidence="3">4.2.1.41</ecNumber>
        <ecNumber evidence="3">4.3.3.7</ecNumber>
    </submittedName>
</protein>
<dbReference type="CDD" id="cd00408">
    <property type="entry name" value="DHDPS-like"/>
    <property type="match status" value="1"/>
</dbReference>
<evidence type="ECO:0000256" key="1">
    <source>
        <dbReference type="ARBA" id="ARBA00023239"/>
    </source>
</evidence>
<dbReference type="InterPro" id="IPR002220">
    <property type="entry name" value="DapA-like"/>
</dbReference>
<reference evidence="3 4" key="1">
    <citation type="submission" date="2024-09" db="EMBL/GenBank/DDBJ databases">
        <authorList>
            <person name="Sun Q."/>
            <person name="Mori K."/>
        </authorList>
    </citation>
    <scope>NUCLEOTIDE SEQUENCE [LARGE SCALE GENOMIC DNA]</scope>
    <source>
        <strain evidence="3 4">TBRC 4938</strain>
    </source>
</reference>
<evidence type="ECO:0000313" key="4">
    <source>
        <dbReference type="Proteomes" id="UP001589692"/>
    </source>
</evidence>
<gene>
    <name evidence="3" type="ORF">ACFFP0_06175</name>
</gene>
<evidence type="ECO:0000313" key="3">
    <source>
        <dbReference type="EMBL" id="MFB9948428.1"/>
    </source>
</evidence>
<dbReference type="EMBL" id="JBHMAA010000008">
    <property type="protein sequence ID" value="MFB9948428.1"/>
    <property type="molecule type" value="Genomic_DNA"/>
</dbReference>
<accession>A0ABV6AGG1</accession>
<dbReference type="EC" id="4.3.3.7" evidence="3"/>
<sequence>MSEHPVKGVIAAVPTPFSASREIDADAFVEHCRWCLDNGCDALNVLGTTGEANSLSFTQRSLVMEIAASSLNADRLMVGTGTPDLATTVALTRRASELRYAAALVLPPFYYKPIPEDGLFAWFGELVGQTQARPIDLYLYNFPQLTGIEFSPALAARLQSAFPDRIRGAKDSSGNLDYARQLATIPGFAVFPSNEVSLADAGRDNYAGCISATVNIDPASSAALWTNQSDTALQENVRALRQGVAAYPLVAAVKHLVGRRTGNPVWNNITAPNMAIGDGDALARLDAIAGRLVHPA</sequence>
<dbReference type="GO" id="GO:0008747">
    <property type="term" value="F:N-acetylneuraminate lyase activity"/>
    <property type="evidence" value="ECO:0007669"/>
    <property type="project" value="UniProtKB-EC"/>
</dbReference>
<name>A0ABV6AGG1_9HYPH</name>
<keyword evidence="4" id="KW-1185">Reference proteome</keyword>
<dbReference type="GO" id="GO:0008840">
    <property type="term" value="F:4-hydroxy-tetrahydrodipicolinate synthase activity"/>
    <property type="evidence" value="ECO:0007669"/>
    <property type="project" value="UniProtKB-EC"/>
</dbReference>
<dbReference type="PIRSF" id="PIRSF001365">
    <property type="entry name" value="DHDPS"/>
    <property type="match status" value="1"/>
</dbReference>
<dbReference type="PRINTS" id="PR00146">
    <property type="entry name" value="DHPICSNTHASE"/>
</dbReference>